<keyword evidence="3" id="KW-1185">Reference proteome</keyword>
<organism evidence="2 3">
    <name type="scientific">Paracraurococcus ruber</name>
    <dbReference type="NCBI Taxonomy" id="77675"/>
    <lineage>
        <taxon>Bacteria</taxon>
        <taxon>Pseudomonadati</taxon>
        <taxon>Pseudomonadota</taxon>
        <taxon>Alphaproteobacteria</taxon>
        <taxon>Acetobacterales</taxon>
        <taxon>Roseomonadaceae</taxon>
        <taxon>Paracraurococcus</taxon>
    </lineage>
</organism>
<feature type="compositionally biased region" description="Low complexity" evidence="1">
    <location>
        <begin position="11"/>
        <end position="21"/>
    </location>
</feature>
<name>A0ABS1D0J6_9PROT</name>
<dbReference type="RefSeq" id="WP_133220206.1">
    <property type="nucleotide sequence ID" value="NZ_NRSG01000167.1"/>
</dbReference>
<comment type="caution">
    <text evidence="2">The sequence shown here is derived from an EMBL/GenBank/DDBJ whole genome shotgun (WGS) entry which is preliminary data.</text>
</comment>
<sequence>MAGSEDGRSGAAPPTAAPPSADDLRALEADKLREEIARLRQERGFWTRKAPVVLSLAAGIFSVSQGMLAITGGASERRASAREQDRKCLETGLETAKFALDRVAEFGRTDAARQVSVINTVLATFPAEAALNILRAFEQSASIPAVTGILRDAQERLRSEIAQNARSGVVEGALTALNALLFSPDHGCIGERRPYAAIDHASTPPPGVPDRPTPRPEPAAPGPATPGPAIPGPASPAPTVAEALTVFYQVTRDRDRDLATALGQAVAQEGAGFPKAGVELIRGIRDLPATQVRYYFADQAERARSLAEALRGAAARAQVPLQAQVQFIGDRFPNLPRGRIEVWFQPLDPAPR</sequence>
<reference evidence="2 3" key="1">
    <citation type="journal article" date="2020" name="Microorganisms">
        <title>Osmotic Adaptation and Compatible Solute Biosynthesis of Phototrophic Bacteria as Revealed from Genome Analyses.</title>
        <authorList>
            <person name="Imhoff J.F."/>
            <person name="Rahn T."/>
            <person name="Kunzel S."/>
            <person name="Keller A."/>
            <person name="Neulinger S.C."/>
        </authorList>
    </citation>
    <scope>NUCLEOTIDE SEQUENCE [LARGE SCALE GENOMIC DNA]</scope>
    <source>
        <strain evidence="2 3">DSM 15382</strain>
    </source>
</reference>
<evidence type="ECO:0000313" key="3">
    <source>
        <dbReference type="Proteomes" id="UP000697995"/>
    </source>
</evidence>
<accession>A0ABS1D0J6</accession>
<dbReference type="Proteomes" id="UP000697995">
    <property type="component" value="Unassembled WGS sequence"/>
</dbReference>
<evidence type="ECO:0000313" key="2">
    <source>
        <dbReference type="EMBL" id="MBK1660326.1"/>
    </source>
</evidence>
<dbReference type="EMBL" id="NRSG01000167">
    <property type="protein sequence ID" value="MBK1660326.1"/>
    <property type="molecule type" value="Genomic_DNA"/>
</dbReference>
<proteinExistence type="predicted"/>
<feature type="region of interest" description="Disordered" evidence="1">
    <location>
        <begin position="197"/>
        <end position="236"/>
    </location>
</feature>
<gene>
    <name evidence="2" type="ORF">CKO45_19035</name>
</gene>
<evidence type="ECO:0000256" key="1">
    <source>
        <dbReference type="SAM" id="MobiDB-lite"/>
    </source>
</evidence>
<feature type="region of interest" description="Disordered" evidence="1">
    <location>
        <begin position="1"/>
        <end position="22"/>
    </location>
</feature>
<feature type="compositionally biased region" description="Pro residues" evidence="1">
    <location>
        <begin position="203"/>
        <end position="236"/>
    </location>
</feature>
<protein>
    <submittedName>
        <fullName evidence="2">Uncharacterized protein</fullName>
    </submittedName>
</protein>